<sequence>MGNSVLSARLINGVYIPSALLLVGVFIVKKEWLPYATALAAILGGLKIYNSGTVGGRKVLNPEQFQEFPLTEKTIVSHNVAIYRFSLPHPTDILGLPIGQHISLAAAIAGQPKEVVRSYTPISSDEDQGYFDLLVKAYPQGNISAYLTGLKIGDTMKVRGPKGAMVYTPNLCRHIGMIAGGTGITPMLQIIRAIVRGRPRNGGKDTTQVDLIFANVNPEDILLKDDLEQIVKEDDGIRVHYVLNNPPEAWTGGVGFVTGEMIKKHCPPPADDVKILLCGPPPMVSALKKATEALGYKKARPVSKLEDQVFAF</sequence>
<dbReference type="InterPro" id="IPR001834">
    <property type="entry name" value="CBR-like"/>
</dbReference>
<dbReference type="PRINTS" id="PR00371">
    <property type="entry name" value="FPNCR"/>
</dbReference>
<comment type="function">
    <text evidence="15">NADH-dependent reductase for DPH3 and cytochrome b5. Required for the first step of diphthamide biosynthesis, a post-translational modification of histidine which occurs in elongation factor 2. DPH1 and DPH2 transfer a 3-amino-3-carboxypropyl (ACP) group from S-adenosyl-L-methionine (SAM) to a histidine residue, the reaction is assisted by a reduction system comprising DPH3 and a NADH-dependent reductase, predominantly CBR1. By reducing DPH3, also involved in the formation of the tRNA wobble base modification mcm5s 2U (5-methoxycarbonylmethyl-2-thiouridine), mediated by the elongator complex. The cytochrome b5/NADH cytochrome b5 reductase electron transfer system supports the catalytic activity of several sterol biosynthetic enzymes.</text>
</comment>
<comment type="catalytic activity">
    <reaction evidence="18">
        <text>2 Fe(3+)-[Dph3] + NADH = 2 Fe(2+)-[Dph3] + NAD(+) + H(+)</text>
        <dbReference type="Rhea" id="RHEA:71231"/>
        <dbReference type="Rhea" id="RHEA-COMP:18002"/>
        <dbReference type="Rhea" id="RHEA-COMP:18003"/>
        <dbReference type="ChEBI" id="CHEBI:15378"/>
        <dbReference type="ChEBI" id="CHEBI:29033"/>
        <dbReference type="ChEBI" id="CHEBI:29034"/>
        <dbReference type="ChEBI" id="CHEBI:57540"/>
        <dbReference type="ChEBI" id="CHEBI:57945"/>
        <dbReference type="ChEBI" id="CHEBI:83228"/>
    </reaction>
    <physiologicalReaction direction="left-to-right" evidence="18">
        <dbReference type="Rhea" id="RHEA:71232"/>
    </physiologicalReaction>
</comment>
<dbReference type="PANTHER" id="PTHR19370:SF184">
    <property type="entry name" value="NADH-CYTOCHROME B5 REDUCTASE-LIKE"/>
    <property type="match status" value="1"/>
</dbReference>
<accession>A0A0G2ECW5</accession>
<keyword evidence="9 19" id="KW-0274">FAD</keyword>
<dbReference type="OrthoDB" id="432685at2759"/>
<dbReference type="Pfam" id="PF00175">
    <property type="entry name" value="NAD_binding_1"/>
    <property type="match status" value="1"/>
</dbReference>
<dbReference type="FunFam" id="2.40.30.10:FF:000032">
    <property type="entry name" value="NADH-cytochrome b5 reductase"/>
    <property type="match status" value="1"/>
</dbReference>
<dbReference type="AlphaFoldDB" id="A0A0G2ECW5"/>
<dbReference type="GO" id="GO:0090524">
    <property type="term" value="F:cytochrome-b5 reductase activity, acting on NADH"/>
    <property type="evidence" value="ECO:0007669"/>
    <property type="project" value="UniProtKB-EC"/>
</dbReference>
<dbReference type="InterPro" id="IPR008333">
    <property type="entry name" value="Cbr1-like_FAD-bd_dom"/>
</dbReference>
<evidence type="ECO:0000256" key="15">
    <source>
        <dbReference type="ARBA" id="ARBA00037104"/>
    </source>
</evidence>
<dbReference type="InterPro" id="IPR001433">
    <property type="entry name" value="OxRdtase_FAD/NAD-bd"/>
</dbReference>
<evidence type="ECO:0000256" key="1">
    <source>
        <dbReference type="ARBA" id="ARBA00001974"/>
    </source>
</evidence>
<reference evidence="23 24" key="1">
    <citation type="submission" date="2015-05" db="EMBL/GenBank/DDBJ databases">
        <title>Distinctive expansion of gene families associated with plant cell wall degradation and secondary metabolism in the genomes of grapevine trunk pathogens.</title>
        <authorList>
            <person name="Lawrence D.P."/>
            <person name="Travadon R."/>
            <person name="Rolshausen P.E."/>
            <person name="Baumgartner K."/>
        </authorList>
    </citation>
    <scope>NUCLEOTIDE SEQUENCE [LARGE SCALE GENOMIC DNA]</scope>
    <source>
        <strain evidence="23">UCRPC4</strain>
    </source>
</reference>
<dbReference type="PRINTS" id="PR00406">
    <property type="entry name" value="CYTB5RDTASE"/>
</dbReference>
<dbReference type="EC" id="1.6.2.2" evidence="20"/>
<dbReference type="Proteomes" id="UP000053317">
    <property type="component" value="Unassembled WGS sequence"/>
</dbReference>
<keyword evidence="8" id="KW-1000">Mitochondrion outer membrane</keyword>
<keyword evidence="12 20" id="KW-0520">NAD</keyword>
<evidence type="ECO:0000259" key="22">
    <source>
        <dbReference type="PROSITE" id="PS51384"/>
    </source>
</evidence>
<dbReference type="InterPro" id="IPR017927">
    <property type="entry name" value="FAD-bd_FR_type"/>
</dbReference>
<evidence type="ECO:0000256" key="19">
    <source>
        <dbReference type="PIRSR" id="PIRSR601834-1"/>
    </source>
</evidence>
<evidence type="ECO:0000256" key="6">
    <source>
        <dbReference type="ARBA" id="ARBA00022679"/>
    </source>
</evidence>
<reference evidence="23 24" key="2">
    <citation type="submission" date="2015-05" db="EMBL/GenBank/DDBJ databases">
        <authorList>
            <person name="Morales-Cruz A."/>
            <person name="Amrine K.C."/>
            <person name="Cantu D."/>
        </authorList>
    </citation>
    <scope>NUCLEOTIDE SEQUENCE [LARGE SCALE GENOMIC DNA]</scope>
    <source>
        <strain evidence="23">UCRPC4</strain>
    </source>
</reference>
<comment type="similarity">
    <text evidence="4 20">Belongs to the flavoprotein pyridine nucleotide cytochrome reductase family.</text>
</comment>
<evidence type="ECO:0000256" key="3">
    <source>
        <dbReference type="ARBA" id="ARBA00005156"/>
    </source>
</evidence>
<feature type="binding site" evidence="19">
    <location>
        <position position="143"/>
    </location>
    <ligand>
        <name>FAD</name>
        <dbReference type="ChEBI" id="CHEBI:57692"/>
    </ligand>
</feature>
<dbReference type="CDD" id="cd06183">
    <property type="entry name" value="cyt_b5_reduct_like"/>
    <property type="match status" value="1"/>
</dbReference>
<evidence type="ECO:0000256" key="13">
    <source>
        <dbReference type="ARBA" id="ARBA00023128"/>
    </source>
</evidence>
<evidence type="ECO:0000256" key="9">
    <source>
        <dbReference type="ARBA" id="ARBA00022827"/>
    </source>
</evidence>
<comment type="cofactor">
    <cofactor evidence="1 19 20">
        <name>FAD</name>
        <dbReference type="ChEBI" id="CHEBI:57692"/>
    </cofactor>
</comment>
<name>A0A0G2ECW5_PHACM</name>
<evidence type="ECO:0000256" key="11">
    <source>
        <dbReference type="ARBA" id="ARBA00023002"/>
    </source>
</evidence>
<keyword evidence="13" id="KW-0496">Mitochondrion</keyword>
<comment type="subcellular location">
    <subcellularLocation>
        <location evidence="2">Mitochondrion outer membrane</location>
        <topology evidence="2">Single-pass membrane protein</topology>
    </subcellularLocation>
</comment>
<feature type="binding site" evidence="19">
    <location>
        <position position="134"/>
    </location>
    <ligand>
        <name>FAD</name>
        <dbReference type="ChEBI" id="CHEBI:57692"/>
    </ligand>
</feature>
<evidence type="ECO:0000256" key="8">
    <source>
        <dbReference type="ARBA" id="ARBA00022787"/>
    </source>
</evidence>
<comment type="pathway">
    <text evidence="3">Protein modification; peptidyl-diphthamide biosynthesis.</text>
</comment>
<dbReference type="Pfam" id="PF00970">
    <property type="entry name" value="FAD_binding_6"/>
    <property type="match status" value="1"/>
</dbReference>
<keyword evidence="11 20" id="KW-0560">Oxidoreductase</keyword>
<keyword evidence="10 21" id="KW-1133">Transmembrane helix</keyword>
<keyword evidence="7 21" id="KW-0812">Transmembrane</keyword>
<feature type="binding site" evidence="19">
    <location>
        <position position="136"/>
    </location>
    <ligand>
        <name>FAD</name>
        <dbReference type="ChEBI" id="CHEBI:57692"/>
    </ligand>
</feature>
<dbReference type="PROSITE" id="PS51384">
    <property type="entry name" value="FAD_FR"/>
    <property type="match status" value="1"/>
</dbReference>
<evidence type="ECO:0000256" key="4">
    <source>
        <dbReference type="ARBA" id="ARBA00006105"/>
    </source>
</evidence>
<proteinExistence type="inferred from homology"/>
<keyword evidence="5 19" id="KW-0285">Flavoprotein</keyword>
<dbReference type="SUPFAM" id="SSF63380">
    <property type="entry name" value="Riboflavin synthase domain-like"/>
    <property type="match status" value="1"/>
</dbReference>
<feature type="transmembrane region" description="Helical" evidence="21">
    <location>
        <begin position="6"/>
        <end position="28"/>
    </location>
</feature>
<evidence type="ECO:0000256" key="16">
    <source>
        <dbReference type="ARBA" id="ARBA00038836"/>
    </source>
</evidence>
<keyword evidence="6" id="KW-0808">Transferase</keyword>
<dbReference type="PANTHER" id="PTHR19370">
    <property type="entry name" value="NADH-CYTOCHROME B5 REDUCTASE"/>
    <property type="match status" value="1"/>
</dbReference>
<keyword evidence="24" id="KW-1185">Reference proteome</keyword>
<gene>
    <name evidence="23" type="ORF">UCRPC4_g04250</name>
</gene>
<evidence type="ECO:0000256" key="7">
    <source>
        <dbReference type="ARBA" id="ARBA00022692"/>
    </source>
</evidence>
<evidence type="ECO:0000256" key="12">
    <source>
        <dbReference type="ARBA" id="ARBA00023027"/>
    </source>
</evidence>
<organism evidence="23 24">
    <name type="scientific">Phaeomoniella chlamydospora</name>
    <name type="common">Phaeoacremonium chlamydosporum</name>
    <dbReference type="NCBI Taxonomy" id="158046"/>
    <lineage>
        <taxon>Eukaryota</taxon>
        <taxon>Fungi</taxon>
        <taxon>Dikarya</taxon>
        <taxon>Ascomycota</taxon>
        <taxon>Pezizomycotina</taxon>
        <taxon>Eurotiomycetes</taxon>
        <taxon>Chaetothyriomycetidae</taxon>
        <taxon>Phaeomoniellales</taxon>
        <taxon>Phaeomoniellaceae</taxon>
        <taxon>Phaeomoniella</taxon>
    </lineage>
</organism>
<dbReference type="GO" id="GO:0016740">
    <property type="term" value="F:transferase activity"/>
    <property type="evidence" value="ECO:0007669"/>
    <property type="project" value="UniProtKB-KW"/>
</dbReference>
<evidence type="ECO:0000313" key="24">
    <source>
        <dbReference type="Proteomes" id="UP000053317"/>
    </source>
</evidence>
<feature type="binding site" evidence="19">
    <location>
        <position position="119"/>
    </location>
    <ligand>
        <name>FAD</name>
        <dbReference type="ChEBI" id="CHEBI:57692"/>
    </ligand>
</feature>
<dbReference type="EMBL" id="LCWF01000100">
    <property type="protein sequence ID" value="KKY20116.1"/>
    <property type="molecule type" value="Genomic_DNA"/>
</dbReference>
<dbReference type="InterPro" id="IPR017938">
    <property type="entry name" value="Riboflavin_synthase-like_b-brl"/>
</dbReference>
<evidence type="ECO:0000256" key="2">
    <source>
        <dbReference type="ARBA" id="ARBA00004572"/>
    </source>
</evidence>
<evidence type="ECO:0000256" key="17">
    <source>
        <dbReference type="ARBA" id="ARBA00047682"/>
    </source>
</evidence>
<dbReference type="Gene3D" id="3.40.50.80">
    <property type="entry name" value="Nucleotide-binding domain of ferredoxin-NADP reductase (FNR) module"/>
    <property type="match status" value="1"/>
</dbReference>
<feature type="domain" description="FAD-binding FR-type" evidence="22">
    <location>
        <begin position="63"/>
        <end position="168"/>
    </location>
</feature>
<evidence type="ECO:0000256" key="5">
    <source>
        <dbReference type="ARBA" id="ARBA00022630"/>
    </source>
</evidence>
<dbReference type="GO" id="GO:0005783">
    <property type="term" value="C:endoplasmic reticulum"/>
    <property type="evidence" value="ECO:0007669"/>
    <property type="project" value="TreeGrafter"/>
</dbReference>
<protein>
    <recommendedName>
        <fullName evidence="20">NADH-cytochrome b5 reductase</fullName>
        <ecNumber evidence="20">1.6.2.2</ecNumber>
    </recommendedName>
</protein>
<feature type="binding site" evidence="19">
    <location>
        <position position="144"/>
    </location>
    <ligand>
        <name>FAD</name>
        <dbReference type="ChEBI" id="CHEBI:57692"/>
    </ligand>
</feature>
<comment type="subunit">
    <text evidence="16">Monomer. Component of the 2-(3-amino-3-carboxypropyl)histidine synthase complex composed of DPH1, DPH2, DPH3 and a NADH-dependent reductase, predominantly CBR1.</text>
</comment>
<dbReference type="SUPFAM" id="SSF52343">
    <property type="entry name" value="Ferredoxin reductase-like, C-terminal NADP-linked domain"/>
    <property type="match status" value="1"/>
</dbReference>
<dbReference type="InterPro" id="IPR039261">
    <property type="entry name" value="FNR_nucleotide-bd"/>
</dbReference>
<keyword evidence="14 21" id="KW-0472">Membrane</keyword>
<dbReference type="Gene3D" id="2.40.30.10">
    <property type="entry name" value="Translation factors"/>
    <property type="match status" value="1"/>
</dbReference>
<dbReference type="InterPro" id="IPR001709">
    <property type="entry name" value="Flavoprot_Pyr_Nucl_cyt_Rdtase"/>
</dbReference>
<comment type="caution">
    <text evidence="23">The sequence shown here is derived from an EMBL/GenBank/DDBJ whole genome shotgun (WGS) entry which is preliminary data.</text>
</comment>
<evidence type="ECO:0000313" key="23">
    <source>
        <dbReference type="EMBL" id="KKY20116.1"/>
    </source>
</evidence>
<evidence type="ECO:0000256" key="14">
    <source>
        <dbReference type="ARBA" id="ARBA00023136"/>
    </source>
</evidence>
<comment type="catalytic activity">
    <reaction evidence="17 20">
        <text>2 Fe(III)-[cytochrome b5] + NADH = 2 Fe(II)-[cytochrome b5] + NAD(+) + H(+)</text>
        <dbReference type="Rhea" id="RHEA:46680"/>
        <dbReference type="Rhea" id="RHEA-COMP:10438"/>
        <dbReference type="Rhea" id="RHEA-COMP:10439"/>
        <dbReference type="ChEBI" id="CHEBI:15378"/>
        <dbReference type="ChEBI" id="CHEBI:29033"/>
        <dbReference type="ChEBI" id="CHEBI:29034"/>
        <dbReference type="ChEBI" id="CHEBI:57540"/>
        <dbReference type="ChEBI" id="CHEBI:57945"/>
        <dbReference type="EC" id="1.6.2.2"/>
    </reaction>
</comment>
<dbReference type="GO" id="GO:0005741">
    <property type="term" value="C:mitochondrial outer membrane"/>
    <property type="evidence" value="ECO:0007669"/>
    <property type="project" value="UniProtKB-SubCell"/>
</dbReference>
<evidence type="ECO:0000256" key="21">
    <source>
        <dbReference type="SAM" id="Phobius"/>
    </source>
</evidence>
<feature type="binding site" evidence="19">
    <location>
        <position position="117"/>
    </location>
    <ligand>
        <name>FAD</name>
        <dbReference type="ChEBI" id="CHEBI:57692"/>
    </ligand>
</feature>
<evidence type="ECO:0000256" key="10">
    <source>
        <dbReference type="ARBA" id="ARBA00022989"/>
    </source>
</evidence>
<evidence type="ECO:0000256" key="18">
    <source>
        <dbReference type="ARBA" id="ARBA00049138"/>
    </source>
</evidence>
<evidence type="ECO:0000256" key="20">
    <source>
        <dbReference type="RuleBase" id="RU361226"/>
    </source>
</evidence>
<dbReference type="FunFam" id="3.40.50.80:FF:000019">
    <property type="entry name" value="NADH-cytochrome b5 reductase"/>
    <property type="match status" value="1"/>
</dbReference>
<feature type="binding site" evidence="19">
    <location>
        <position position="185"/>
    </location>
    <ligand>
        <name>FAD</name>
        <dbReference type="ChEBI" id="CHEBI:57692"/>
    </ligand>
</feature>